<dbReference type="Pfam" id="PF03478">
    <property type="entry name" value="Beta-prop_KIB1-4"/>
    <property type="match status" value="1"/>
</dbReference>
<evidence type="ECO:0000313" key="3">
    <source>
        <dbReference type="Proteomes" id="UP000479710"/>
    </source>
</evidence>
<evidence type="ECO:0000259" key="1">
    <source>
        <dbReference type="Pfam" id="PF03478"/>
    </source>
</evidence>
<comment type="caution">
    <text evidence="2">The sequence shown here is derived from an EMBL/GenBank/DDBJ whole genome shotgun (WGS) entry which is preliminary data.</text>
</comment>
<reference evidence="2 3" key="1">
    <citation type="submission" date="2019-11" db="EMBL/GenBank/DDBJ databases">
        <title>Whole genome sequence of Oryza granulata.</title>
        <authorList>
            <person name="Li W."/>
        </authorList>
    </citation>
    <scope>NUCLEOTIDE SEQUENCE [LARGE SCALE GENOMIC DNA]</scope>
    <source>
        <strain evidence="3">cv. Menghai</strain>
        <tissue evidence="2">Leaf</tissue>
    </source>
</reference>
<accession>A0A6G1EM37</accession>
<gene>
    <name evidence="2" type="ORF">E2562_016630</name>
</gene>
<dbReference type="AlphaFoldDB" id="A0A6G1EM37"/>
<proteinExistence type="predicted"/>
<keyword evidence="3" id="KW-1185">Reference proteome</keyword>
<name>A0A6G1EM37_9ORYZ</name>
<protein>
    <recommendedName>
        <fullName evidence="1">KIB1-4 beta-propeller domain-containing protein</fullName>
    </recommendedName>
</protein>
<dbReference type="OrthoDB" id="591341at2759"/>
<dbReference type="Proteomes" id="UP000479710">
    <property type="component" value="Unassembled WGS sequence"/>
</dbReference>
<dbReference type="EMBL" id="SPHZ02000003">
    <property type="protein sequence ID" value="KAF0925373.1"/>
    <property type="molecule type" value="Genomic_DNA"/>
</dbReference>
<evidence type="ECO:0000313" key="2">
    <source>
        <dbReference type="EMBL" id="KAF0925373.1"/>
    </source>
</evidence>
<sequence length="158" mass="17813">MVARLDEEVAKLVPDPLPLPPTTSAFRVFGMVEPPPETPINDEEAPYAWNELESLGGRMLFVARDCSRSYEVAEYPGAEFNDGVYFLDDGRLNNERSMFLEPASPAETAASGCRRRRRFLVWSTSCRSKARRTTHRRRGFSPESVHVSSVDVVQNFVS</sequence>
<feature type="domain" description="KIB1-4 beta-propeller" evidence="1">
    <location>
        <begin position="22"/>
        <end position="96"/>
    </location>
</feature>
<organism evidence="2 3">
    <name type="scientific">Oryza meyeriana var. granulata</name>
    <dbReference type="NCBI Taxonomy" id="110450"/>
    <lineage>
        <taxon>Eukaryota</taxon>
        <taxon>Viridiplantae</taxon>
        <taxon>Streptophyta</taxon>
        <taxon>Embryophyta</taxon>
        <taxon>Tracheophyta</taxon>
        <taxon>Spermatophyta</taxon>
        <taxon>Magnoliopsida</taxon>
        <taxon>Liliopsida</taxon>
        <taxon>Poales</taxon>
        <taxon>Poaceae</taxon>
        <taxon>BOP clade</taxon>
        <taxon>Oryzoideae</taxon>
        <taxon>Oryzeae</taxon>
        <taxon>Oryzinae</taxon>
        <taxon>Oryza</taxon>
        <taxon>Oryza meyeriana</taxon>
    </lineage>
</organism>
<dbReference type="InterPro" id="IPR005174">
    <property type="entry name" value="KIB1-4_b-propeller"/>
</dbReference>